<name>A0A644VS06_9ZZZZ</name>
<accession>A0A644VS06</accession>
<sequence length="156" mass="17772">MESIVICAFSGTGKTLLADSESTVAREVDATNCPDTVEGVTYYVDSAEIIIKSGMFQYVLLSCRCDIRNELARREIPYVIVMPRKEDLNEYMQRWLRRGTPTRLLRSLQDNWNAYLASCGNDPAPKIFLERDQWLKDVLKLYQGMSQITEGLNHGA</sequence>
<gene>
    <name evidence="1" type="ORF">SDC9_40205</name>
</gene>
<reference evidence="1" key="1">
    <citation type="submission" date="2019-08" db="EMBL/GenBank/DDBJ databases">
        <authorList>
            <person name="Kucharzyk K."/>
            <person name="Murdoch R.W."/>
            <person name="Higgins S."/>
            <person name="Loffler F."/>
        </authorList>
    </citation>
    <scope>NUCLEOTIDE SEQUENCE</scope>
</reference>
<comment type="caution">
    <text evidence="1">The sequence shown here is derived from an EMBL/GenBank/DDBJ whole genome shotgun (WGS) entry which is preliminary data.</text>
</comment>
<proteinExistence type="predicted"/>
<evidence type="ECO:0000313" key="1">
    <source>
        <dbReference type="EMBL" id="MPL94057.1"/>
    </source>
</evidence>
<protein>
    <submittedName>
        <fullName evidence="1">Uncharacterized protein</fullName>
    </submittedName>
</protein>
<dbReference type="EMBL" id="VSSQ01000412">
    <property type="protein sequence ID" value="MPL94057.1"/>
    <property type="molecule type" value="Genomic_DNA"/>
</dbReference>
<dbReference type="AlphaFoldDB" id="A0A644VS06"/>
<organism evidence="1">
    <name type="scientific">bioreactor metagenome</name>
    <dbReference type="NCBI Taxonomy" id="1076179"/>
    <lineage>
        <taxon>unclassified sequences</taxon>
        <taxon>metagenomes</taxon>
        <taxon>ecological metagenomes</taxon>
    </lineage>
</organism>